<dbReference type="Proteomes" id="UP000224567">
    <property type="component" value="Unassembled WGS sequence"/>
</dbReference>
<reference evidence="1 2" key="1">
    <citation type="journal article" date="2017" name="Genome Biol.">
        <title>New reference genome sequences of hot pepper reveal the massive evolution of plant disease-resistance genes by retroduplication.</title>
        <authorList>
            <person name="Kim S."/>
            <person name="Park J."/>
            <person name="Yeom S.I."/>
            <person name="Kim Y.M."/>
            <person name="Seo E."/>
            <person name="Kim K.T."/>
            <person name="Kim M.S."/>
            <person name="Lee J.M."/>
            <person name="Cheong K."/>
            <person name="Shin H.S."/>
            <person name="Kim S.B."/>
            <person name="Han K."/>
            <person name="Lee J."/>
            <person name="Park M."/>
            <person name="Lee H.A."/>
            <person name="Lee H.Y."/>
            <person name="Lee Y."/>
            <person name="Oh S."/>
            <person name="Lee J.H."/>
            <person name="Choi E."/>
            <person name="Choi E."/>
            <person name="Lee S.E."/>
            <person name="Jeon J."/>
            <person name="Kim H."/>
            <person name="Choi G."/>
            <person name="Song H."/>
            <person name="Lee J."/>
            <person name="Lee S.C."/>
            <person name="Kwon J.K."/>
            <person name="Lee H.Y."/>
            <person name="Koo N."/>
            <person name="Hong Y."/>
            <person name="Kim R.W."/>
            <person name="Kang W.H."/>
            <person name="Huh J.H."/>
            <person name="Kang B.C."/>
            <person name="Yang T.J."/>
            <person name="Lee Y.H."/>
            <person name="Bennetzen J.L."/>
            <person name="Choi D."/>
        </authorList>
    </citation>
    <scope>NUCLEOTIDE SEQUENCE [LARGE SCALE GENOMIC DNA]</scope>
    <source>
        <strain evidence="2">cv. PBC81</strain>
    </source>
</reference>
<sequence length="87" mass="10121">MLVGFEEFFYVKATDREVKCPSIFYHLAITKKIQQELAKPNILERFLENEDGIAKLQKCFAGFWSLDESDTVMDAIERPGLYVMKPK</sequence>
<organism evidence="1 2">
    <name type="scientific">Capsicum baccatum</name>
    <name type="common">Peruvian pepper</name>
    <dbReference type="NCBI Taxonomy" id="33114"/>
    <lineage>
        <taxon>Eukaryota</taxon>
        <taxon>Viridiplantae</taxon>
        <taxon>Streptophyta</taxon>
        <taxon>Embryophyta</taxon>
        <taxon>Tracheophyta</taxon>
        <taxon>Spermatophyta</taxon>
        <taxon>Magnoliopsida</taxon>
        <taxon>eudicotyledons</taxon>
        <taxon>Gunneridae</taxon>
        <taxon>Pentapetalae</taxon>
        <taxon>asterids</taxon>
        <taxon>lamiids</taxon>
        <taxon>Solanales</taxon>
        <taxon>Solanaceae</taxon>
        <taxon>Solanoideae</taxon>
        <taxon>Capsiceae</taxon>
        <taxon>Capsicum</taxon>
    </lineage>
</organism>
<evidence type="ECO:0000313" key="1">
    <source>
        <dbReference type="EMBL" id="PHT48386.1"/>
    </source>
</evidence>
<dbReference type="Pfam" id="PF03917">
    <property type="entry name" value="GSH_synth_ATP"/>
    <property type="match status" value="1"/>
</dbReference>
<dbReference type="InterPro" id="IPR005615">
    <property type="entry name" value="Glutathione_synthase"/>
</dbReference>
<keyword evidence="2" id="KW-1185">Reference proteome</keyword>
<proteinExistence type="predicted"/>
<name>A0A2G2WSZ6_CAPBA</name>
<protein>
    <submittedName>
        <fullName evidence="1">Glutathione synthetase, chloroplastic</fullName>
    </submittedName>
</protein>
<dbReference type="InterPro" id="IPR014042">
    <property type="entry name" value="Glutathione_synthase_a-hlx"/>
</dbReference>
<dbReference type="GO" id="GO:0005524">
    <property type="term" value="F:ATP binding"/>
    <property type="evidence" value="ECO:0007669"/>
    <property type="project" value="InterPro"/>
</dbReference>
<comment type="caution">
    <text evidence="1">The sequence shown here is derived from an EMBL/GenBank/DDBJ whole genome shotgun (WGS) entry which is preliminary data.</text>
</comment>
<dbReference type="PANTHER" id="PTHR11130">
    <property type="entry name" value="GLUTATHIONE SYNTHETASE"/>
    <property type="match status" value="1"/>
</dbReference>
<dbReference type="OrthoDB" id="2020073at2759"/>
<dbReference type="AlphaFoldDB" id="A0A2G2WSZ6"/>
<dbReference type="PANTHER" id="PTHR11130:SF0">
    <property type="entry name" value="GLUTATHIONE SYNTHETASE"/>
    <property type="match status" value="1"/>
</dbReference>
<gene>
    <name evidence="1" type="ORF">CQW23_12594</name>
</gene>
<evidence type="ECO:0000313" key="2">
    <source>
        <dbReference type="Proteomes" id="UP000224567"/>
    </source>
</evidence>
<dbReference type="STRING" id="33114.A0A2G2WSZ6"/>
<dbReference type="Gene3D" id="1.10.1080.10">
    <property type="entry name" value="Glutathione Synthetase, Chain A, domain 3"/>
    <property type="match status" value="1"/>
</dbReference>
<dbReference type="GO" id="GO:0043295">
    <property type="term" value="F:glutathione binding"/>
    <property type="evidence" value="ECO:0007669"/>
    <property type="project" value="TreeGrafter"/>
</dbReference>
<dbReference type="SUPFAM" id="SSF56059">
    <property type="entry name" value="Glutathione synthetase ATP-binding domain-like"/>
    <property type="match status" value="1"/>
</dbReference>
<accession>A0A2G2WSZ6</accession>
<reference evidence="2" key="2">
    <citation type="journal article" date="2017" name="J. Anim. Genet.">
        <title>Multiple reference genome sequences of hot pepper reveal the massive evolution of plant disease resistance genes by retroduplication.</title>
        <authorList>
            <person name="Kim S."/>
            <person name="Park J."/>
            <person name="Yeom S.-I."/>
            <person name="Kim Y.-M."/>
            <person name="Seo E."/>
            <person name="Kim K.-T."/>
            <person name="Kim M.-S."/>
            <person name="Lee J.M."/>
            <person name="Cheong K."/>
            <person name="Shin H.-S."/>
            <person name="Kim S.-B."/>
            <person name="Han K."/>
            <person name="Lee J."/>
            <person name="Park M."/>
            <person name="Lee H.-A."/>
            <person name="Lee H.-Y."/>
            <person name="Lee Y."/>
            <person name="Oh S."/>
            <person name="Lee J.H."/>
            <person name="Choi E."/>
            <person name="Choi E."/>
            <person name="Lee S.E."/>
            <person name="Jeon J."/>
            <person name="Kim H."/>
            <person name="Choi G."/>
            <person name="Song H."/>
            <person name="Lee J."/>
            <person name="Lee S.-C."/>
            <person name="Kwon J.-K."/>
            <person name="Lee H.-Y."/>
            <person name="Koo N."/>
            <person name="Hong Y."/>
            <person name="Kim R.W."/>
            <person name="Kang W.-H."/>
            <person name="Huh J.H."/>
            <person name="Kang B.-C."/>
            <person name="Yang T.-J."/>
            <person name="Lee Y.-H."/>
            <person name="Bennetzen J.L."/>
            <person name="Choi D."/>
        </authorList>
    </citation>
    <scope>NUCLEOTIDE SEQUENCE [LARGE SCALE GENOMIC DNA]</scope>
    <source>
        <strain evidence="2">cv. PBC81</strain>
    </source>
</reference>
<dbReference type="GO" id="GO:0004363">
    <property type="term" value="F:glutathione synthase activity"/>
    <property type="evidence" value="ECO:0007669"/>
    <property type="project" value="InterPro"/>
</dbReference>
<dbReference type="GO" id="GO:0005829">
    <property type="term" value="C:cytosol"/>
    <property type="evidence" value="ECO:0007669"/>
    <property type="project" value="TreeGrafter"/>
</dbReference>
<dbReference type="EMBL" id="MLFT02000005">
    <property type="protein sequence ID" value="PHT48386.1"/>
    <property type="molecule type" value="Genomic_DNA"/>
</dbReference>